<dbReference type="AlphaFoldDB" id="A0ABC9N9Q0"/>
<evidence type="ECO:0000313" key="1">
    <source>
        <dbReference type="EMBL" id="EDO53469.1"/>
    </source>
</evidence>
<comment type="caution">
    <text evidence="1">The sequence shown here is derived from an EMBL/GenBank/DDBJ whole genome shotgun (WGS) entry which is preliminary data.</text>
</comment>
<organism evidence="1 2">
    <name type="scientific">Bacteroides uniformis (strain ATCC 8492 / DSM 6597 / CCUG 4942 / CIP 103695 / JCM 5828 / KCTC 5204 / NCTC 13054 / VPI 0061)</name>
    <dbReference type="NCBI Taxonomy" id="411479"/>
    <lineage>
        <taxon>Bacteria</taxon>
        <taxon>Pseudomonadati</taxon>
        <taxon>Bacteroidota</taxon>
        <taxon>Bacteroidia</taxon>
        <taxon>Bacteroidales</taxon>
        <taxon>Bacteroidaceae</taxon>
        <taxon>Bacteroides</taxon>
    </lineage>
</organism>
<name>A0ABC9N9Q0_BACUC</name>
<gene>
    <name evidence="1" type="ORF">BACUNI_02747</name>
</gene>
<protein>
    <submittedName>
        <fullName evidence="1">Uncharacterized protein</fullName>
    </submittedName>
</protein>
<dbReference type="EMBL" id="AAYH02000045">
    <property type="protein sequence ID" value="EDO53469.1"/>
    <property type="molecule type" value="Genomic_DNA"/>
</dbReference>
<dbReference type="Proteomes" id="UP000004110">
    <property type="component" value="Unassembled WGS sequence"/>
</dbReference>
<reference evidence="1" key="1">
    <citation type="submission" date="2007-06" db="EMBL/GenBank/DDBJ databases">
        <authorList>
            <person name="Fulton L."/>
            <person name="Clifton S."/>
            <person name="Fulton B."/>
            <person name="Xu J."/>
            <person name="Minx P."/>
            <person name="Pepin K.H."/>
            <person name="Johnson M."/>
            <person name="Thiruvilangam P."/>
            <person name="Bhonagiri V."/>
            <person name="Nash W.E."/>
            <person name="Mardis E.R."/>
            <person name="Wilson R.K."/>
        </authorList>
    </citation>
    <scope>NUCLEOTIDE SEQUENCE [LARGE SCALE GENOMIC DNA]</scope>
    <source>
        <strain evidence="1">ATCC 8492</strain>
    </source>
</reference>
<sequence length="48" mass="5679">MFFFLFMFIFFFCKSSSAKYGRISRNLCYQRLTKCYPVLSGVLFSLIG</sequence>
<reference evidence="1" key="2">
    <citation type="submission" date="2013-11" db="EMBL/GenBank/DDBJ databases">
        <title>Draft genome sequence of Bacteroides uniformis (ATCC 8492).</title>
        <authorList>
            <person name="Sudarsanam P."/>
            <person name="Ley R."/>
            <person name="Guruge J."/>
            <person name="Turnbaugh P.J."/>
            <person name="Mahowald M."/>
            <person name="Liep D."/>
            <person name="Gordon J."/>
        </authorList>
    </citation>
    <scope>NUCLEOTIDE SEQUENCE</scope>
    <source>
        <strain evidence="1">ATCC 8492</strain>
    </source>
</reference>
<keyword evidence="2" id="KW-1185">Reference proteome</keyword>
<evidence type="ECO:0000313" key="2">
    <source>
        <dbReference type="Proteomes" id="UP000004110"/>
    </source>
</evidence>
<accession>A0ABC9N9Q0</accession>
<proteinExistence type="predicted"/>